<keyword evidence="3" id="KW-1185">Reference proteome</keyword>
<dbReference type="PANTHER" id="PTHR46211:SF1">
    <property type="entry name" value="GLYCEROPHOSPHODIESTER PHOSPHODIESTERASE, CYTOPLASMIC"/>
    <property type="match status" value="1"/>
</dbReference>
<dbReference type="AlphaFoldDB" id="A0A2S5JLF6"/>
<dbReference type="PANTHER" id="PTHR46211">
    <property type="entry name" value="GLYCEROPHOSPHORYL DIESTER PHOSPHODIESTERASE"/>
    <property type="match status" value="1"/>
</dbReference>
<dbReference type="Proteomes" id="UP000239736">
    <property type="component" value="Unassembled WGS sequence"/>
</dbReference>
<evidence type="ECO:0000313" key="3">
    <source>
        <dbReference type="Proteomes" id="UP000239736"/>
    </source>
</evidence>
<dbReference type="PROSITE" id="PS51704">
    <property type="entry name" value="GP_PDE"/>
    <property type="match status" value="1"/>
</dbReference>
<evidence type="ECO:0000259" key="1">
    <source>
        <dbReference type="PROSITE" id="PS51704"/>
    </source>
</evidence>
<gene>
    <name evidence="2" type="ORF">LV82_00317</name>
</gene>
<dbReference type="RefSeq" id="WP_104068943.1">
    <property type="nucleotide sequence ID" value="NZ_PRDS01000001.1"/>
</dbReference>
<feature type="domain" description="GP-PDE" evidence="1">
    <location>
        <begin position="14"/>
        <end position="259"/>
    </location>
</feature>
<accession>A0A2S5JLF6</accession>
<comment type="caution">
    <text evidence="2">The sequence shown here is derived from an EMBL/GenBank/DDBJ whole genome shotgun (WGS) entry which is preliminary data.</text>
</comment>
<reference evidence="2 3" key="1">
    <citation type="submission" date="2018-01" db="EMBL/GenBank/DDBJ databases">
        <title>Genomic Encyclopedia of Archaeal and Bacterial Type Strains, Phase II (KMG-II): from individual species to whole genera.</title>
        <authorList>
            <person name="Goeker M."/>
        </authorList>
    </citation>
    <scope>NUCLEOTIDE SEQUENCE [LARGE SCALE GENOMIC DNA]</scope>
    <source>
        <strain evidence="2 3">DSM 12048</strain>
    </source>
</reference>
<dbReference type="Pfam" id="PF03009">
    <property type="entry name" value="GDPD"/>
    <property type="match status" value="1"/>
</dbReference>
<dbReference type="GO" id="GO:0006629">
    <property type="term" value="P:lipid metabolic process"/>
    <property type="evidence" value="ECO:0007669"/>
    <property type="project" value="InterPro"/>
</dbReference>
<dbReference type="InterPro" id="IPR030395">
    <property type="entry name" value="GP_PDE_dom"/>
</dbReference>
<dbReference type="Gene3D" id="3.20.20.190">
    <property type="entry name" value="Phosphatidylinositol (PI) phosphodiesterase"/>
    <property type="match status" value="1"/>
</dbReference>
<proteinExistence type="predicted"/>
<protein>
    <submittedName>
        <fullName evidence="2">Glycerophosphoryl diester phosphodiesterase</fullName>
    </submittedName>
</protein>
<organism evidence="2 3">
    <name type="scientific">Albidovulum inexpectatum</name>
    <dbReference type="NCBI Taxonomy" id="196587"/>
    <lineage>
        <taxon>Bacteria</taxon>
        <taxon>Pseudomonadati</taxon>
        <taxon>Pseudomonadota</taxon>
        <taxon>Alphaproteobacteria</taxon>
        <taxon>Rhodobacterales</taxon>
        <taxon>Paracoccaceae</taxon>
        <taxon>Albidovulum</taxon>
    </lineage>
</organism>
<dbReference type="GO" id="GO:0008081">
    <property type="term" value="F:phosphoric diester hydrolase activity"/>
    <property type="evidence" value="ECO:0007669"/>
    <property type="project" value="InterPro"/>
</dbReference>
<dbReference type="EMBL" id="PRDS01000001">
    <property type="protein sequence ID" value="PPB82387.1"/>
    <property type="molecule type" value="Genomic_DNA"/>
</dbReference>
<evidence type="ECO:0000313" key="2">
    <source>
        <dbReference type="EMBL" id="PPB82387.1"/>
    </source>
</evidence>
<dbReference type="InterPro" id="IPR017946">
    <property type="entry name" value="PLC-like_Pdiesterase_TIM-brl"/>
</dbReference>
<dbReference type="SUPFAM" id="SSF51695">
    <property type="entry name" value="PLC-like phosphodiesterases"/>
    <property type="match status" value="1"/>
</dbReference>
<dbReference type="OrthoDB" id="384721at2"/>
<name>A0A2S5JLF6_9RHOB</name>
<sequence>MPYAVVPLPPEFLQAPITHRGLHDLAAGIPENSLAAARAAIAGGYGIECDIQPSSDGVPMVFHDYDLRRLTGRAGRTRGMTAAELQGLPLLGGNEGVPTLAALLDLIAGRVPLLIEIKDQDGAMGENVGALEAAVAEALRGYRGPVAVMSFNPNTVEAMARAAPDVARGLVTSAYRPENWPLLPAASRDRLRDIPDYDRVGASFISHEASDLDRPRVAELRDKGAHILTWTIRSPEEEEAARRVAQNVTFEGYRPARQA</sequence>